<dbReference type="AlphaFoldDB" id="A7GFX9"/>
<feature type="domain" description="HTH cro/C1-type" evidence="1">
    <location>
        <begin position="4"/>
        <end position="58"/>
    </location>
</feature>
<gene>
    <name evidence="2" type="ordered locus">CLI_2447</name>
</gene>
<dbReference type="Gene3D" id="1.10.260.40">
    <property type="entry name" value="lambda repressor-like DNA-binding domains"/>
    <property type="match status" value="1"/>
</dbReference>
<dbReference type="SUPFAM" id="SSF47413">
    <property type="entry name" value="lambda repressor-like DNA-binding domains"/>
    <property type="match status" value="1"/>
</dbReference>
<dbReference type="Proteomes" id="UP000002410">
    <property type="component" value="Chromosome"/>
</dbReference>
<dbReference type="Pfam" id="PF13443">
    <property type="entry name" value="HTH_26"/>
    <property type="match status" value="1"/>
</dbReference>
<dbReference type="HOGENOM" id="CLU_066192_44_5_9"/>
<name>A7GFX9_CLOBL</name>
<dbReference type="RefSeq" id="WP_012100356.1">
    <property type="nucleotide sequence ID" value="NC_009699.1"/>
</dbReference>
<dbReference type="SMART" id="SM00530">
    <property type="entry name" value="HTH_XRE"/>
    <property type="match status" value="1"/>
</dbReference>
<dbReference type="EMBL" id="CP000728">
    <property type="protein sequence ID" value="ABS41379.1"/>
    <property type="molecule type" value="Genomic_DNA"/>
</dbReference>
<sequence length="67" mass="7547">MNKLKKILDTKKMSVYKLAKKADVGQATAHELVHGTREPRVSTARKIASVLNCSIEEIFFEEGENEN</sequence>
<evidence type="ECO:0000259" key="1">
    <source>
        <dbReference type="PROSITE" id="PS50943"/>
    </source>
</evidence>
<keyword evidence="2" id="KW-0238">DNA-binding</keyword>
<proteinExistence type="predicted"/>
<dbReference type="PROSITE" id="PS50943">
    <property type="entry name" value="HTH_CROC1"/>
    <property type="match status" value="1"/>
</dbReference>
<evidence type="ECO:0000313" key="2">
    <source>
        <dbReference type="EMBL" id="ABS41379.1"/>
    </source>
</evidence>
<dbReference type="InterPro" id="IPR001387">
    <property type="entry name" value="Cro/C1-type_HTH"/>
</dbReference>
<reference evidence="3" key="1">
    <citation type="submission" date="2007-06" db="EMBL/GenBank/DDBJ databases">
        <authorList>
            <person name="Brinkac L.M."/>
            <person name="Daugherty S."/>
            <person name="Dodson R.J."/>
            <person name="Madupu R."/>
            <person name="Brown J.L."/>
            <person name="Bruce D."/>
            <person name="Detter C."/>
            <person name="Munk C."/>
            <person name="Smith L.A."/>
            <person name="Smith T.J."/>
            <person name="White O."/>
            <person name="Brettin T.S."/>
        </authorList>
    </citation>
    <scope>NUCLEOTIDE SEQUENCE [LARGE SCALE GENOMIC DNA]</scope>
    <source>
        <strain evidence="3">Langeland / NCTC 10281 / Type F</strain>
    </source>
</reference>
<dbReference type="InterPro" id="IPR010982">
    <property type="entry name" value="Lambda_DNA-bd_dom_sf"/>
</dbReference>
<dbReference type="CDD" id="cd00093">
    <property type="entry name" value="HTH_XRE"/>
    <property type="match status" value="1"/>
</dbReference>
<organism evidence="2 3">
    <name type="scientific">Clostridium botulinum (strain Langeland / NCTC 10281 / Type F)</name>
    <dbReference type="NCBI Taxonomy" id="441772"/>
    <lineage>
        <taxon>Bacteria</taxon>
        <taxon>Bacillati</taxon>
        <taxon>Bacillota</taxon>
        <taxon>Clostridia</taxon>
        <taxon>Eubacteriales</taxon>
        <taxon>Clostridiaceae</taxon>
        <taxon>Clostridium</taxon>
    </lineage>
</organism>
<protein>
    <submittedName>
        <fullName evidence="2">DNA-binding protein</fullName>
    </submittedName>
</protein>
<accession>A7GFX9</accession>
<evidence type="ECO:0000313" key="3">
    <source>
        <dbReference type="Proteomes" id="UP000002410"/>
    </source>
</evidence>
<dbReference type="GO" id="GO:0003677">
    <property type="term" value="F:DNA binding"/>
    <property type="evidence" value="ECO:0007669"/>
    <property type="project" value="UniProtKB-KW"/>
</dbReference>
<dbReference type="KEGG" id="cbf:CLI_2447"/>